<dbReference type="OrthoDB" id="433738at2759"/>
<dbReference type="SUPFAM" id="SSF48452">
    <property type="entry name" value="TPR-like"/>
    <property type="match status" value="1"/>
</dbReference>
<feature type="repeat" description="TPR" evidence="8">
    <location>
        <begin position="336"/>
        <end position="369"/>
    </location>
</feature>
<keyword evidence="3" id="KW-0677">Repeat</keyword>
<reference evidence="10 11" key="2">
    <citation type="submission" date="2018-10" db="EMBL/GenBank/DDBJ databases">
        <authorList>
            <consortium name="Pathogen Informatics"/>
        </authorList>
    </citation>
    <scope>NUCLEOTIDE SEQUENCE [LARGE SCALE GENOMIC DNA]</scope>
</reference>
<dbReference type="PROSITE" id="PS50059">
    <property type="entry name" value="FKBP_PPIASE"/>
    <property type="match status" value="2"/>
</dbReference>
<feature type="domain" description="PPIase FKBP-type" evidence="9">
    <location>
        <begin position="149"/>
        <end position="236"/>
    </location>
</feature>
<dbReference type="EMBL" id="UXUI01013464">
    <property type="protein sequence ID" value="VDD97354.1"/>
    <property type="molecule type" value="Genomic_DNA"/>
</dbReference>
<evidence type="ECO:0000256" key="2">
    <source>
        <dbReference type="ARBA" id="ARBA00013194"/>
    </source>
</evidence>
<organism evidence="12">
    <name type="scientific">Enterobius vermicularis</name>
    <name type="common">Human pinworm</name>
    <dbReference type="NCBI Taxonomy" id="51028"/>
    <lineage>
        <taxon>Eukaryota</taxon>
        <taxon>Metazoa</taxon>
        <taxon>Ecdysozoa</taxon>
        <taxon>Nematoda</taxon>
        <taxon>Chromadorea</taxon>
        <taxon>Rhabditida</taxon>
        <taxon>Spirurina</taxon>
        <taxon>Oxyuridomorpha</taxon>
        <taxon>Oxyuroidea</taxon>
        <taxon>Oxyuridae</taxon>
        <taxon>Enterobius</taxon>
    </lineage>
</organism>
<dbReference type="SUPFAM" id="SSF54534">
    <property type="entry name" value="FKBP-like"/>
    <property type="match status" value="2"/>
</dbReference>
<evidence type="ECO:0000256" key="1">
    <source>
        <dbReference type="ARBA" id="ARBA00000971"/>
    </source>
</evidence>
<dbReference type="InterPro" id="IPR050754">
    <property type="entry name" value="FKBP4/5/8-like"/>
</dbReference>
<dbReference type="PANTHER" id="PTHR46512:SF9">
    <property type="entry name" value="PEPTIDYLPROLYL ISOMERASE"/>
    <property type="match status" value="1"/>
</dbReference>
<evidence type="ECO:0000259" key="9">
    <source>
        <dbReference type="PROSITE" id="PS50059"/>
    </source>
</evidence>
<evidence type="ECO:0000313" key="10">
    <source>
        <dbReference type="EMBL" id="VDD97354.1"/>
    </source>
</evidence>
<name>A0A0N4VPK9_ENTVE</name>
<evidence type="ECO:0000256" key="3">
    <source>
        <dbReference type="ARBA" id="ARBA00022737"/>
    </source>
</evidence>
<protein>
    <recommendedName>
        <fullName evidence="2 7">peptidylprolyl isomerase</fullName>
        <ecNumber evidence="2 7">5.2.1.8</ecNumber>
    </recommendedName>
</protein>
<comment type="catalytic activity">
    <reaction evidence="1 7">
        <text>[protein]-peptidylproline (omega=180) = [protein]-peptidylproline (omega=0)</text>
        <dbReference type="Rhea" id="RHEA:16237"/>
        <dbReference type="Rhea" id="RHEA-COMP:10747"/>
        <dbReference type="Rhea" id="RHEA-COMP:10748"/>
        <dbReference type="ChEBI" id="CHEBI:83833"/>
        <dbReference type="ChEBI" id="CHEBI:83834"/>
        <dbReference type="EC" id="5.2.1.8"/>
    </reaction>
</comment>
<dbReference type="STRING" id="51028.A0A0N4VPK9"/>
<dbReference type="EC" id="5.2.1.8" evidence="2 7"/>
<dbReference type="InterPro" id="IPR001179">
    <property type="entry name" value="PPIase_FKBP_dom"/>
</dbReference>
<evidence type="ECO:0000256" key="8">
    <source>
        <dbReference type="PROSITE-ProRule" id="PRU00339"/>
    </source>
</evidence>
<evidence type="ECO:0000256" key="4">
    <source>
        <dbReference type="ARBA" id="ARBA00022803"/>
    </source>
</evidence>
<dbReference type="InterPro" id="IPR011990">
    <property type="entry name" value="TPR-like_helical_dom_sf"/>
</dbReference>
<dbReference type="FunFam" id="3.10.50.40:FF:000056">
    <property type="entry name" value="Peptidylprolyl isomerase"/>
    <property type="match status" value="1"/>
</dbReference>
<proteinExistence type="predicted"/>
<reference evidence="12" key="1">
    <citation type="submission" date="2017-02" db="UniProtKB">
        <authorList>
            <consortium name="WormBaseParasite"/>
        </authorList>
    </citation>
    <scope>IDENTIFICATION</scope>
</reference>
<feature type="domain" description="PPIase FKBP-type" evidence="9">
    <location>
        <begin position="32"/>
        <end position="120"/>
    </location>
</feature>
<dbReference type="Pfam" id="PF00515">
    <property type="entry name" value="TPR_1"/>
    <property type="match status" value="1"/>
</dbReference>
<dbReference type="Pfam" id="PF00254">
    <property type="entry name" value="FKBP_C"/>
    <property type="match status" value="2"/>
</dbReference>
<dbReference type="GO" id="GO:0003755">
    <property type="term" value="F:peptidyl-prolyl cis-trans isomerase activity"/>
    <property type="evidence" value="ECO:0007669"/>
    <property type="project" value="UniProtKB-KW"/>
</dbReference>
<dbReference type="Gene3D" id="3.10.50.40">
    <property type="match status" value="2"/>
</dbReference>
<dbReference type="WBParaSite" id="EVEC_0001293801-mRNA-1">
    <property type="protein sequence ID" value="EVEC_0001293801-mRNA-1"/>
    <property type="gene ID" value="EVEC_0001293801"/>
</dbReference>
<dbReference type="PROSITE" id="PS50005">
    <property type="entry name" value="TPR"/>
    <property type="match status" value="1"/>
</dbReference>
<sequence length="416" mass="46553">MSEPVDLTPEKNGGVLKVIKKEGTGNAHPVAGSTVLVHYTGTLQNGEKFDSSRDRNEPFKFTLGRSQVIKGWDLGVATMKKGEICDLTCRADYAYGEAGSPPKIPGGATLNFEVELIRWEGEDISPDRDGSITRTVIVEGTKYQSPSETSPVTVHVVGTYNDVEFYNKDVTFVIGEGSEVGLPEGVDRALRRFNKGEKSVIHLKGARFTYGNDAPKEYNLPPFAELDFTIFLKDFEKVKASWELTGDEKLVAAEEAKSRGTMFLQQGKFKLAIAKYARVKDLLEYEKSLEGDKKEKRDALILAGYLNTALAYLKIGETVECIKSCDKALEISATSVKALYRKAQALQQQNDVEEAIPVYKKVLEIEPSNKAAVQQIAVCKQALQKIREKEKRRFKGMFERFAAKQEEVYFEFFYFL</sequence>
<dbReference type="SMART" id="SM00028">
    <property type="entry name" value="TPR"/>
    <property type="match status" value="3"/>
</dbReference>
<keyword evidence="6 7" id="KW-0413">Isomerase</keyword>
<keyword evidence="11" id="KW-1185">Reference proteome</keyword>
<keyword evidence="5 7" id="KW-0697">Rotamase</keyword>
<evidence type="ECO:0000313" key="11">
    <source>
        <dbReference type="Proteomes" id="UP000274131"/>
    </source>
</evidence>
<dbReference type="InterPro" id="IPR046357">
    <property type="entry name" value="PPIase_dom_sf"/>
</dbReference>
<dbReference type="FunFam" id="3.10.50.40:FF:000013">
    <property type="entry name" value="Peptidylprolyl isomerase"/>
    <property type="match status" value="1"/>
</dbReference>
<dbReference type="PANTHER" id="PTHR46512">
    <property type="entry name" value="PEPTIDYLPROLYL ISOMERASE"/>
    <property type="match status" value="1"/>
</dbReference>
<keyword evidence="4 8" id="KW-0802">TPR repeat</keyword>
<dbReference type="PROSITE" id="PS50293">
    <property type="entry name" value="TPR_REGION"/>
    <property type="match status" value="1"/>
</dbReference>
<dbReference type="AlphaFoldDB" id="A0A0N4VPK9"/>
<evidence type="ECO:0000256" key="7">
    <source>
        <dbReference type="PROSITE-ProRule" id="PRU00277"/>
    </source>
</evidence>
<dbReference type="Gene3D" id="1.25.40.10">
    <property type="entry name" value="Tetratricopeptide repeat domain"/>
    <property type="match status" value="1"/>
</dbReference>
<evidence type="ECO:0000256" key="6">
    <source>
        <dbReference type="ARBA" id="ARBA00023235"/>
    </source>
</evidence>
<dbReference type="InterPro" id="IPR019734">
    <property type="entry name" value="TPR_rpt"/>
</dbReference>
<gene>
    <name evidence="10" type="ORF">EVEC_LOCUS12105</name>
</gene>
<evidence type="ECO:0000313" key="12">
    <source>
        <dbReference type="WBParaSite" id="EVEC_0001293801-mRNA-1"/>
    </source>
</evidence>
<evidence type="ECO:0000256" key="5">
    <source>
        <dbReference type="ARBA" id="ARBA00023110"/>
    </source>
</evidence>
<accession>A0A0N4VPK9</accession>
<dbReference type="Proteomes" id="UP000274131">
    <property type="component" value="Unassembled WGS sequence"/>
</dbReference>